<dbReference type="KEGG" id="ocn:CUC15_04685"/>
<dbReference type="InterPro" id="IPR011547">
    <property type="entry name" value="SLC26A/SulP_dom"/>
</dbReference>
<gene>
    <name evidence="7" type="ORF">CUC15_04685</name>
</gene>
<name>A0A345PE43_9BACI</name>
<dbReference type="InterPro" id="IPR001902">
    <property type="entry name" value="SLC26A/SulP_fam"/>
</dbReference>
<feature type="transmembrane region" description="Helical" evidence="5">
    <location>
        <begin position="355"/>
        <end position="373"/>
    </location>
</feature>
<evidence type="ECO:0000256" key="5">
    <source>
        <dbReference type="SAM" id="Phobius"/>
    </source>
</evidence>
<feature type="transmembrane region" description="Helical" evidence="5">
    <location>
        <begin position="72"/>
        <end position="92"/>
    </location>
</feature>
<protein>
    <submittedName>
        <fullName evidence="7">Sodium-independent anion transporter</fullName>
    </submittedName>
</protein>
<organism evidence="7 8">
    <name type="scientific">Oceanobacillus zhaokaii</name>
    <dbReference type="NCBI Taxonomy" id="2052660"/>
    <lineage>
        <taxon>Bacteria</taxon>
        <taxon>Bacillati</taxon>
        <taxon>Bacillota</taxon>
        <taxon>Bacilli</taxon>
        <taxon>Bacillales</taxon>
        <taxon>Bacillaceae</taxon>
        <taxon>Oceanobacillus</taxon>
    </lineage>
</organism>
<evidence type="ECO:0000313" key="7">
    <source>
        <dbReference type="EMBL" id="AXI08273.1"/>
    </source>
</evidence>
<dbReference type="AlphaFoldDB" id="A0A345PE43"/>
<keyword evidence="4 5" id="KW-0472">Membrane</keyword>
<dbReference type="OrthoDB" id="9771198at2"/>
<feature type="transmembrane region" description="Helical" evidence="5">
    <location>
        <begin position="202"/>
        <end position="222"/>
    </location>
</feature>
<dbReference type="GO" id="GO:0016020">
    <property type="term" value="C:membrane"/>
    <property type="evidence" value="ECO:0007669"/>
    <property type="project" value="UniProtKB-SubCell"/>
</dbReference>
<comment type="subcellular location">
    <subcellularLocation>
        <location evidence="1">Membrane</location>
        <topology evidence="1">Multi-pass membrane protein</topology>
    </subcellularLocation>
</comment>
<keyword evidence="8" id="KW-1185">Reference proteome</keyword>
<dbReference type="EMBL" id="CP024848">
    <property type="protein sequence ID" value="AXI08273.1"/>
    <property type="molecule type" value="Genomic_DNA"/>
</dbReference>
<accession>A0A345PE43</accession>
<evidence type="ECO:0000313" key="8">
    <source>
        <dbReference type="Proteomes" id="UP000253908"/>
    </source>
</evidence>
<evidence type="ECO:0000256" key="2">
    <source>
        <dbReference type="ARBA" id="ARBA00022692"/>
    </source>
</evidence>
<feature type="transmembrane region" description="Helical" evidence="5">
    <location>
        <begin position="329"/>
        <end position="349"/>
    </location>
</feature>
<evidence type="ECO:0000256" key="1">
    <source>
        <dbReference type="ARBA" id="ARBA00004141"/>
    </source>
</evidence>
<feature type="transmembrane region" description="Helical" evidence="5">
    <location>
        <begin position="43"/>
        <end position="66"/>
    </location>
</feature>
<feature type="transmembrane region" description="Helical" evidence="5">
    <location>
        <begin position="99"/>
        <end position="120"/>
    </location>
</feature>
<feature type="transmembrane region" description="Helical" evidence="5">
    <location>
        <begin position="385"/>
        <end position="411"/>
    </location>
</feature>
<feature type="domain" description="SLC26A/SulP transporter" evidence="6">
    <location>
        <begin position="20"/>
        <end position="388"/>
    </location>
</feature>
<feature type="transmembrane region" description="Helical" evidence="5">
    <location>
        <begin position="126"/>
        <end position="147"/>
    </location>
</feature>
<dbReference type="RefSeq" id="WP_114915566.1">
    <property type="nucleotide sequence ID" value="NZ_CP024848.1"/>
</dbReference>
<evidence type="ECO:0000259" key="6">
    <source>
        <dbReference type="Pfam" id="PF00916"/>
    </source>
</evidence>
<proteinExistence type="predicted"/>
<dbReference type="Proteomes" id="UP000253908">
    <property type="component" value="Chromosome"/>
</dbReference>
<evidence type="ECO:0000256" key="3">
    <source>
        <dbReference type="ARBA" id="ARBA00022989"/>
    </source>
</evidence>
<dbReference type="Pfam" id="PF00916">
    <property type="entry name" value="Sulfate_transp"/>
    <property type="match status" value="1"/>
</dbReference>
<dbReference type="PANTHER" id="PTHR11814">
    <property type="entry name" value="SULFATE TRANSPORTER"/>
    <property type="match status" value="1"/>
</dbReference>
<keyword evidence="2 5" id="KW-0812">Transmembrane</keyword>
<keyword evidence="3 5" id="KW-1133">Transmembrane helix</keyword>
<feature type="transmembrane region" description="Helical" evidence="5">
    <location>
        <begin position="243"/>
        <end position="270"/>
    </location>
</feature>
<sequence>MMNKLLLGLKRPIHDQLSDLMGDITAGMTVAVLLIPQSMAYALIAGVPVELGLSAASFPVLVYTFIGRSRYLSVGPVSIVSLLAFSGVSTIAQGDSTRFIALMITLTLIVGVIQTLLGFIKVGSFFNYVSSAVIDGFISAAAIIIVLNQGKALFGIDLPNYDNMISFGKELANHISEVNPYILAFASGSIVFLLIMKKVLPSAPGAFIVIIASVVITSNFALHTKKGVDIIGKIPRGFPEFGVVIPSYDIVLQLFPVAFMIAFISFVESYSIARQLANNDREKLCPNQELYALGLANVTSSIAGSIPVAGAISRTAVNYQSGAKTKLSLIVSALFIFLAILFLTPIFYYLPKASLAAIIIIAVSKLIHLKQFIRYLKGKHTEAFMFLTTFLSTLFIDIFLGLMIGITLSLISTIMKKGGSGIEN</sequence>
<dbReference type="GO" id="GO:0055085">
    <property type="term" value="P:transmembrane transport"/>
    <property type="evidence" value="ECO:0007669"/>
    <property type="project" value="InterPro"/>
</dbReference>
<reference evidence="8" key="1">
    <citation type="submission" date="2017-11" db="EMBL/GenBank/DDBJ databases">
        <authorList>
            <person name="Zhu W."/>
        </authorList>
    </citation>
    <scope>NUCLEOTIDE SEQUENCE [LARGE SCALE GENOMIC DNA]</scope>
    <source>
        <strain evidence="8">160</strain>
    </source>
</reference>
<evidence type="ECO:0000256" key="4">
    <source>
        <dbReference type="ARBA" id="ARBA00023136"/>
    </source>
</evidence>
<feature type="transmembrane region" description="Helical" evidence="5">
    <location>
        <begin position="178"/>
        <end position="196"/>
    </location>
</feature>